<feature type="region of interest" description="Disordered" evidence="7">
    <location>
        <begin position="1"/>
        <end position="46"/>
    </location>
</feature>
<dbReference type="InterPro" id="IPR036971">
    <property type="entry name" value="PDEase_catalytic_dom_sf"/>
</dbReference>
<dbReference type="InterPro" id="IPR003607">
    <property type="entry name" value="HD/PDEase_dom"/>
</dbReference>
<feature type="compositionally biased region" description="Polar residues" evidence="7">
    <location>
        <begin position="12"/>
        <end position="27"/>
    </location>
</feature>
<feature type="binding site" evidence="5">
    <location>
        <position position="862"/>
    </location>
    <ligand>
        <name>Zn(2+)</name>
        <dbReference type="ChEBI" id="CHEBI:29105"/>
        <label>1</label>
    </ligand>
</feature>
<dbReference type="InterPro" id="IPR023174">
    <property type="entry name" value="PDEase_CS"/>
</dbReference>
<organism evidence="9 10">
    <name type="scientific">Trichomonas vaginalis (strain ATCC PRA-98 / G3)</name>
    <dbReference type="NCBI Taxonomy" id="412133"/>
    <lineage>
        <taxon>Eukaryota</taxon>
        <taxon>Metamonada</taxon>
        <taxon>Parabasalia</taxon>
        <taxon>Trichomonadida</taxon>
        <taxon>Trichomonadidae</taxon>
        <taxon>Trichomonas</taxon>
    </lineage>
</organism>
<dbReference type="InterPro" id="IPR029016">
    <property type="entry name" value="GAF-like_dom_sf"/>
</dbReference>
<dbReference type="Gene3D" id="1.10.1300.10">
    <property type="entry name" value="3'5'-cyclic nucleotide phosphodiesterase, catalytic domain"/>
    <property type="match status" value="1"/>
</dbReference>
<dbReference type="InterPro" id="IPR002073">
    <property type="entry name" value="PDEase_catalytic_dom"/>
</dbReference>
<sequence length="1072" mass="123527">MDARPRRERRYSQQTGSGIKLSNSLGTSLILPPSTGRSNTKLSNSLSNQRKSQVIFGLTKEIQAAQQEASIIIPVSHQPQTEPTPTQKDQNKQKGIELFDDFLDLTHQMDTIDALKTLLSQHFSTKNVYVFEYAGSSGVLYCQYANKVMPCTTGLLGYSYLNRQIIFDNSPWTNQYYDKQYDDKFCPIDSKVFILPLFNSFREMKYVIYIIRDKFGEPFNNFDMQIAVSFQNCFHHFSEYLSSNHYVNIETISEAFRIMEIGQFLVLYQRSMKKLFNCKTAEIWKFDEDKQKITLYSSKVQNIDRDKAGIVGVSLFSHQLVNSHIQKLVSSYNPDVDGTEDQPILSFPYQSKKMKTWYSFVFRAKIDCPVFTSNDEANIRQLAPYIIIAFENDEEFEQTKSQNTGTTSIRNRSSGSFIEVAEKLRGPSDKLTSYVIDQIQSQCCATKVILLQCDNERGQLYTFVDGKRFEMTMRSGIAGKTYLTGQVYNIGNVLDDPEFDSSFDNMMNFKTLSVLSIPIFDQRKNVIGVVQLLNRKDNRPFSNDDINIATSFLSVYGVVSDNWFLYKQEQTTEGRNTIIMRSVSRVSRGSTNLPEVLNGILQEVKAELNAERFYVYVKDNIEDHLNLFTTDVEENVPPHIPKATLPNISRITNDAQNDKMFSAILDNATNTKTNSFISTPMYRLDGKFIGVIQICNAPHGFDIKDLRLLQVIGAICTHPIEVKDLSQEAVKGEMQTTMSKFISETEMNEFSIPHMLVYSKQEDTEANNLEFASYMWDYDTTFKVVFAVFNQFNLMKKFQITASTLFNFIFEARSEFQIVPFHNFYLAIDQLQFLNILINEGNLERILQPTEFLALIIATLCHDMGHDGVDNKYLRETNSPIFAAFPEYPNENHHFVILIEVIKRSGLFNNINLQDTTAIWGVIRDLILSSNCDPKELQKETNEIVMNGPPDMQNPRTRKVLMRLLVNICDWSYSMRSWDVCDKWSFNLFAEHFMQGDLMTELGLKPDEHYLRGKPVEKQKETVWCIEEELIRLTTLISKIVPDFQFLEVAALRNIDRRKERYIKGAPVCTFI</sequence>
<evidence type="ECO:0000256" key="3">
    <source>
        <dbReference type="ARBA" id="ARBA00022801"/>
    </source>
</evidence>
<dbReference type="eggNOG" id="KOG3689">
    <property type="taxonomic scope" value="Eukaryota"/>
</dbReference>
<comment type="cofactor">
    <cofactor evidence="6">
        <name>a divalent metal cation</name>
        <dbReference type="ChEBI" id="CHEBI:60240"/>
    </cofactor>
    <text evidence="6">Binds 2 divalent metal cations per subunit. Site 1 may preferentially bind zinc ions, while site 2 has a preference for magnesium and/or manganese ions.</text>
</comment>
<feature type="binding site" evidence="5">
    <location>
        <position position="863"/>
    </location>
    <ligand>
        <name>Zn(2+)</name>
        <dbReference type="ChEBI" id="CHEBI:29105"/>
        <label>1</label>
    </ligand>
</feature>
<dbReference type="GO" id="GO:0007165">
    <property type="term" value="P:signal transduction"/>
    <property type="evidence" value="ECO:0007669"/>
    <property type="project" value="InterPro"/>
</dbReference>
<dbReference type="PRINTS" id="PR00387">
    <property type="entry name" value="PDIESTERASE1"/>
</dbReference>
<dbReference type="EC" id="3.1.4.-" evidence="6"/>
<feature type="active site" description="Proton donor" evidence="4">
    <location>
        <position position="822"/>
    </location>
</feature>
<evidence type="ECO:0000256" key="4">
    <source>
        <dbReference type="PIRSR" id="PIRSR623088-1"/>
    </source>
</evidence>
<evidence type="ECO:0000256" key="7">
    <source>
        <dbReference type="SAM" id="MobiDB-lite"/>
    </source>
</evidence>
<keyword evidence="10" id="KW-1185">Reference proteome</keyword>
<evidence type="ECO:0000256" key="1">
    <source>
        <dbReference type="ARBA" id="ARBA00022535"/>
    </source>
</evidence>
<dbReference type="VEuPathDB" id="TrichDB:TVAGG3_0983830"/>
<dbReference type="SMR" id="A2DM77"/>
<dbReference type="SUPFAM" id="SSF109604">
    <property type="entry name" value="HD-domain/PDEase-like"/>
    <property type="match status" value="1"/>
</dbReference>
<protein>
    <recommendedName>
        <fullName evidence="6">Phosphodiesterase</fullName>
        <ecNumber evidence="6">3.1.4.-</ecNumber>
    </recommendedName>
</protein>
<evidence type="ECO:0000256" key="6">
    <source>
        <dbReference type="RuleBase" id="RU363067"/>
    </source>
</evidence>
<accession>A2DM77</accession>
<dbReference type="InParanoid" id="A2DM77"/>
<evidence type="ECO:0000259" key="8">
    <source>
        <dbReference type="PROSITE" id="PS51845"/>
    </source>
</evidence>
<dbReference type="InterPro" id="IPR023088">
    <property type="entry name" value="PDEase"/>
</dbReference>
<feature type="binding site" evidence="5">
    <location>
        <position position="970"/>
    </location>
    <ligand>
        <name>Zn(2+)</name>
        <dbReference type="ChEBI" id="CHEBI:29105"/>
        <label>1</label>
    </ligand>
</feature>
<dbReference type="GO" id="GO:0004115">
    <property type="term" value="F:3',5'-cyclic-AMP phosphodiesterase activity"/>
    <property type="evidence" value="ECO:0000318"/>
    <property type="project" value="GO_Central"/>
</dbReference>
<keyword evidence="3 6" id="KW-0378">Hydrolase</keyword>
<dbReference type="RefSeq" id="XP_001579483.1">
    <property type="nucleotide sequence ID" value="XM_001579433.1"/>
</dbReference>
<gene>
    <name evidence="9" type="ORF">TVAG_083500</name>
</gene>
<dbReference type="SUPFAM" id="SSF55781">
    <property type="entry name" value="GAF domain-like"/>
    <property type="match status" value="4"/>
</dbReference>
<evidence type="ECO:0000256" key="5">
    <source>
        <dbReference type="PIRSR" id="PIRSR623088-3"/>
    </source>
</evidence>
<dbReference type="OrthoDB" id="74705at2759"/>
<dbReference type="CDD" id="cd00077">
    <property type="entry name" value="HDc"/>
    <property type="match status" value="1"/>
</dbReference>
<name>A2DM77_TRIV3</name>
<feature type="domain" description="PDEase" evidence="8">
    <location>
        <begin position="726"/>
        <end position="1072"/>
    </location>
</feature>
<evidence type="ECO:0000313" key="10">
    <source>
        <dbReference type="Proteomes" id="UP000001542"/>
    </source>
</evidence>
<keyword evidence="2 5" id="KW-0479">Metal-binding</keyword>
<dbReference type="Gene3D" id="3.30.450.40">
    <property type="match status" value="2"/>
</dbReference>
<dbReference type="GO" id="GO:0047555">
    <property type="term" value="F:3',5'-cyclic-GMP phosphodiesterase activity"/>
    <property type="evidence" value="ECO:0000318"/>
    <property type="project" value="GO_Central"/>
</dbReference>
<dbReference type="PROSITE" id="PS00126">
    <property type="entry name" value="PDEASE_I_1"/>
    <property type="match status" value="1"/>
</dbReference>
<dbReference type="PANTHER" id="PTHR11347">
    <property type="entry name" value="CYCLIC NUCLEOTIDE PHOSPHODIESTERASE"/>
    <property type="match status" value="1"/>
</dbReference>
<dbReference type="GO" id="GO:0046872">
    <property type="term" value="F:metal ion binding"/>
    <property type="evidence" value="ECO:0007669"/>
    <property type="project" value="UniProtKB-KW"/>
</dbReference>
<proteinExistence type="inferred from homology"/>
<dbReference type="EMBL" id="DS113218">
    <property type="protein sequence ID" value="EAY18497.1"/>
    <property type="molecule type" value="Genomic_DNA"/>
</dbReference>
<evidence type="ECO:0000256" key="2">
    <source>
        <dbReference type="ARBA" id="ARBA00022723"/>
    </source>
</evidence>
<reference evidence="9" key="2">
    <citation type="journal article" date="2007" name="Science">
        <title>Draft genome sequence of the sexually transmitted pathogen Trichomonas vaginalis.</title>
        <authorList>
            <person name="Carlton J.M."/>
            <person name="Hirt R.P."/>
            <person name="Silva J.C."/>
            <person name="Delcher A.L."/>
            <person name="Schatz M."/>
            <person name="Zhao Q."/>
            <person name="Wortman J.R."/>
            <person name="Bidwell S.L."/>
            <person name="Alsmark U.C.M."/>
            <person name="Besteiro S."/>
            <person name="Sicheritz-Ponten T."/>
            <person name="Noel C.J."/>
            <person name="Dacks J.B."/>
            <person name="Foster P.G."/>
            <person name="Simillion C."/>
            <person name="Van de Peer Y."/>
            <person name="Miranda-Saavedra D."/>
            <person name="Barton G.J."/>
            <person name="Westrop G.D."/>
            <person name="Mueller S."/>
            <person name="Dessi D."/>
            <person name="Fiori P.L."/>
            <person name="Ren Q."/>
            <person name="Paulsen I."/>
            <person name="Zhang H."/>
            <person name="Bastida-Corcuera F.D."/>
            <person name="Simoes-Barbosa A."/>
            <person name="Brown M.T."/>
            <person name="Hayes R.D."/>
            <person name="Mukherjee M."/>
            <person name="Okumura C.Y."/>
            <person name="Schneider R."/>
            <person name="Smith A.J."/>
            <person name="Vanacova S."/>
            <person name="Villalvazo M."/>
            <person name="Haas B.J."/>
            <person name="Pertea M."/>
            <person name="Feldblyum T.V."/>
            <person name="Utterback T.R."/>
            <person name="Shu C.L."/>
            <person name="Osoegawa K."/>
            <person name="de Jong P.J."/>
            <person name="Hrdy I."/>
            <person name="Horvathova L."/>
            <person name="Zubacova Z."/>
            <person name="Dolezal P."/>
            <person name="Malik S.B."/>
            <person name="Logsdon J.M. Jr."/>
            <person name="Henze K."/>
            <person name="Gupta A."/>
            <person name="Wang C.C."/>
            <person name="Dunne R.L."/>
            <person name="Upcroft J.A."/>
            <person name="Upcroft P."/>
            <person name="White O."/>
            <person name="Salzberg S.L."/>
            <person name="Tang P."/>
            <person name="Chiu C.-H."/>
            <person name="Lee Y.-S."/>
            <person name="Embley T.M."/>
            <person name="Coombs G.H."/>
            <person name="Mottram J.C."/>
            <person name="Tachezy J."/>
            <person name="Fraser-Liggett C.M."/>
            <person name="Johnson P.J."/>
        </authorList>
    </citation>
    <scope>NUCLEOTIDE SEQUENCE [LARGE SCALE GENOMIC DNA]</scope>
    <source>
        <strain evidence="9">G3</strain>
    </source>
</reference>
<dbReference type="AlphaFoldDB" id="A2DM77"/>
<dbReference type="Proteomes" id="UP000001542">
    <property type="component" value="Unassembled WGS sequence"/>
</dbReference>
<dbReference type="GO" id="GO:0141162">
    <property type="term" value="P:negative regulation of cAMP/PKA signal transduction"/>
    <property type="evidence" value="ECO:0000318"/>
    <property type="project" value="GO_Central"/>
</dbReference>
<dbReference type="SMART" id="SM00065">
    <property type="entry name" value="GAF"/>
    <property type="match status" value="2"/>
</dbReference>
<dbReference type="STRING" id="5722.A2DM77"/>
<evidence type="ECO:0000313" key="9">
    <source>
        <dbReference type="EMBL" id="EAY18497.1"/>
    </source>
</evidence>
<reference evidence="9" key="1">
    <citation type="submission" date="2006-10" db="EMBL/GenBank/DDBJ databases">
        <authorList>
            <person name="Amadeo P."/>
            <person name="Zhao Q."/>
            <person name="Wortman J."/>
            <person name="Fraser-Liggett C."/>
            <person name="Carlton J."/>
        </authorList>
    </citation>
    <scope>NUCLEOTIDE SEQUENCE</scope>
    <source>
        <strain evidence="9">G3</strain>
    </source>
</reference>
<feature type="compositionally biased region" description="Polar residues" evidence="7">
    <location>
        <begin position="35"/>
        <end position="46"/>
    </location>
</feature>
<dbReference type="Pfam" id="PF00233">
    <property type="entry name" value="PDEase_I"/>
    <property type="match status" value="1"/>
</dbReference>
<dbReference type="VEuPathDB" id="TrichDB:TVAG_083500"/>
<dbReference type="Pfam" id="PF01590">
    <property type="entry name" value="GAF"/>
    <property type="match status" value="2"/>
</dbReference>
<comment type="similarity">
    <text evidence="6">Belongs to the cyclic nucleotide phosphodiesterase family.</text>
</comment>
<dbReference type="PROSITE" id="PS51845">
    <property type="entry name" value="PDEASE_I_2"/>
    <property type="match status" value="1"/>
</dbReference>
<dbReference type="InterPro" id="IPR003018">
    <property type="entry name" value="GAF"/>
</dbReference>
<keyword evidence="1" id="KW-0140">cGMP</keyword>
<feature type="binding site" evidence="5">
    <location>
        <position position="863"/>
    </location>
    <ligand>
        <name>Zn(2+)</name>
        <dbReference type="ChEBI" id="CHEBI:29105"/>
        <label>2</label>
    </ligand>
</feature>
<dbReference type="KEGG" id="tva:5464005"/>